<dbReference type="InParanoid" id="A0A409YT60"/>
<reference evidence="3 4" key="1">
    <citation type="journal article" date="2018" name="Evol. Lett.">
        <title>Horizontal gene cluster transfer increased hallucinogenic mushroom diversity.</title>
        <authorList>
            <person name="Reynolds H.T."/>
            <person name="Vijayakumar V."/>
            <person name="Gluck-Thaler E."/>
            <person name="Korotkin H.B."/>
            <person name="Matheny P.B."/>
            <person name="Slot J.C."/>
        </authorList>
    </citation>
    <scope>NUCLEOTIDE SEQUENCE [LARGE SCALE GENOMIC DNA]</scope>
    <source>
        <strain evidence="3 4">SRW20</strain>
    </source>
</reference>
<dbReference type="AlphaFoldDB" id="A0A409YT60"/>
<organism evidence="3 4">
    <name type="scientific">Gymnopilus dilepis</name>
    <dbReference type="NCBI Taxonomy" id="231916"/>
    <lineage>
        <taxon>Eukaryota</taxon>
        <taxon>Fungi</taxon>
        <taxon>Dikarya</taxon>
        <taxon>Basidiomycota</taxon>
        <taxon>Agaricomycotina</taxon>
        <taxon>Agaricomycetes</taxon>
        <taxon>Agaricomycetidae</taxon>
        <taxon>Agaricales</taxon>
        <taxon>Agaricineae</taxon>
        <taxon>Hymenogastraceae</taxon>
        <taxon>Gymnopilus</taxon>
    </lineage>
</organism>
<keyword evidence="1" id="KW-0694">RNA-binding</keyword>
<protein>
    <recommendedName>
        <fullName evidence="2">DRBM domain-containing protein</fullName>
    </recommendedName>
</protein>
<evidence type="ECO:0000313" key="3">
    <source>
        <dbReference type="EMBL" id="PPR06148.1"/>
    </source>
</evidence>
<accession>A0A409YT60</accession>
<dbReference type="GO" id="GO:0003723">
    <property type="term" value="F:RNA binding"/>
    <property type="evidence" value="ECO:0007669"/>
    <property type="project" value="UniProtKB-UniRule"/>
</dbReference>
<dbReference type="SUPFAM" id="SSF54768">
    <property type="entry name" value="dsRNA-binding domain-like"/>
    <property type="match status" value="1"/>
</dbReference>
<keyword evidence="4" id="KW-1185">Reference proteome</keyword>
<evidence type="ECO:0000259" key="2">
    <source>
        <dbReference type="PROSITE" id="PS50137"/>
    </source>
</evidence>
<evidence type="ECO:0000313" key="4">
    <source>
        <dbReference type="Proteomes" id="UP000284706"/>
    </source>
</evidence>
<dbReference type="PROSITE" id="PS50137">
    <property type="entry name" value="DS_RBD"/>
    <property type="match status" value="1"/>
</dbReference>
<dbReference type="EMBL" id="NHYE01000373">
    <property type="protein sequence ID" value="PPR06148.1"/>
    <property type="molecule type" value="Genomic_DNA"/>
</dbReference>
<dbReference type="InterPro" id="IPR014720">
    <property type="entry name" value="dsRBD_dom"/>
</dbReference>
<feature type="domain" description="DRBM" evidence="2">
    <location>
        <begin position="24"/>
        <end position="69"/>
    </location>
</feature>
<proteinExistence type="predicted"/>
<dbReference type="Proteomes" id="UP000284706">
    <property type="component" value="Unassembled WGS sequence"/>
</dbReference>
<dbReference type="Pfam" id="PF00035">
    <property type="entry name" value="dsrm"/>
    <property type="match status" value="1"/>
</dbReference>
<evidence type="ECO:0000256" key="1">
    <source>
        <dbReference type="PROSITE-ProRule" id="PRU00266"/>
    </source>
</evidence>
<name>A0A409YT60_9AGAR</name>
<gene>
    <name evidence="3" type="ORF">CVT26_005370</name>
</gene>
<sequence>MLICVDLQGQQRLSALAFADSKIGPDNAPQWTSQCKIAVDGVVKGTGTGSTIQDARQNAAREALAVSLHLLARVRRSSYSFRHIIRRLGPEIGTVITR</sequence>
<dbReference type="OrthoDB" id="2392202at2759"/>
<dbReference type="Gene3D" id="3.30.160.20">
    <property type="match status" value="1"/>
</dbReference>
<comment type="caution">
    <text evidence="3">The sequence shown here is derived from an EMBL/GenBank/DDBJ whole genome shotgun (WGS) entry which is preliminary data.</text>
</comment>